<proteinExistence type="inferred from homology"/>
<gene>
    <name evidence="4" type="ORF">FC98_GL000304</name>
</gene>
<dbReference type="SUPFAM" id="SSF52402">
    <property type="entry name" value="Adenine nucleotide alpha hydrolases-like"/>
    <property type="match status" value="1"/>
</dbReference>
<evidence type="ECO:0000313" key="5">
    <source>
        <dbReference type="Proteomes" id="UP000051439"/>
    </source>
</evidence>
<evidence type="ECO:0000313" key="4">
    <source>
        <dbReference type="EMBL" id="KRL23575.1"/>
    </source>
</evidence>
<dbReference type="Proteomes" id="UP000051439">
    <property type="component" value="Unassembled WGS sequence"/>
</dbReference>
<keyword evidence="5" id="KW-1185">Reference proteome</keyword>
<evidence type="ECO:0000256" key="2">
    <source>
        <dbReference type="PIRNR" id="PIRNR006276"/>
    </source>
</evidence>
<feature type="domain" description="UspA" evidence="3">
    <location>
        <begin position="6"/>
        <end position="152"/>
    </location>
</feature>
<dbReference type="Pfam" id="PF00582">
    <property type="entry name" value="Usp"/>
    <property type="match status" value="1"/>
</dbReference>
<dbReference type="AlphaFoldDB" id="A0A0R1NTI7"/>
<dbReference type="PIRSF" id="PIRSF006276">
    <property type="entry name" value="UspA"/>
    <property type="match status" value="1"/>
</dbReference>
<dbReference type="InterPro" id="IPR006015">
    <property type="entry name" value="Universal_stress_UspA"/>
</dbReference>
<dbReference type="RefSeq" id="WP_008858423.1">
    <property type="nucleotide sequence ID" value="NZ_AZEB01000001.1"/>
</dbReference>
<comment type="similarity">
    <text evidence="1 2">Belongs to the universal stress protein A family.</text>
</comment>
<dbReference type="PANTHER" id="PTHR46268:SF6">
    <property type="entry name" value="UNIVERSAL STRESS PROTEIN UP12"/>
    <property type="match status" value="1"/>
</dbReference>
<name>A0A0R1NTI7_9LACO</name>
<evidence type="ECO:0000256" key="1">
    <source>
        <dbReference type="ARBA" id="ARBA00008791"/>
    </source>
</evidence>
<comment type="subcellular location">
    <subcellularLocation>
        <location evidence="2">Cytoplasm</location>
    </subcellularLocation>
</comment>
<evidence type="ECO:0000259" key="3">
    <source>
        <dbReference type="Pfam" id="PF00582"/>
    </source>
</evidence>
<comment type="caution">
    <text evidence="4">The sequence shown here is derived from an EMBL/GenBank/DDBJ whole genome shotgun (WGS) entry which is preliminary data.</text>
</comment>
<accession>A0A0R1NTI7</accession>
<keyword evidence="2" id="KW-0963">Cytoplasm</keyword>
<dbReference type="PATRIC" id="fig|1423766.4.peg.303"/>
<sequence>MLEFNYTNILVGVDGSKTAAKAVAKAISIAEHNKAKLTIAAIINDREIIGVAKSALLGFGSINPSAVDELKGRYNRLVAKYASQARERGITVKTLVTSGDPKTLLARDIVADEGIDAIVIGATGANFVNRVAMGSTAAFVISQAPCDVFVVHRDKK</sequence>
<dbReference type="CDD" id="cd00293">
    <property type="entry name" value="USP-like"/>
    <property type="match status" value="1"/>
</dbReference>
<dbReference type="EMBL" id="AZEB01000001">
    <property type="protein sequence ID" value="KRL23575.1"/>
    <property type="molecule type" value="Genomic_DNA"/>
</dbReference>
<dbReference type="PANTHER" id="PTHR46268">
    <property type="entry name" value="STRESS RESPONSE PROTEIN NHAX"/>
    <property type="match status" value="1"/>
</dbReference>
<dbReference type="PRINTS" id="PR01438">
    <property type="entry name" value="UNVRSLSTRESS"/>
</dbReference>
<organism evidence="4 5">
    <name type="scientific">Lentilactobacillus kisonensis DSM 19906 = JCM 15041</name>
    <dbReference type="NCBI Taxonomy" id="1423766"/>
    <lineage>
        <taxon>Bacteria</taxon>
        <taxon>Bacillati</taxon>
        <taxon>Bacillota</taxon>
        <taxon>Bacilli</taxon>
        <taxon>Lactobacillales</taxon>
        <taxon>Lactobacillaceae</taxon>
        <taxon>Lentilactobacillus</taxon>
    </lineage>
</organism>
<reference evidence="4 5" key="1">
    <citation type="journal article" date="2015" name="Genome Announc.">
        <title>Expanding the biotechnology potential of lactobacilli through comparative genomics of 213 strains and associated genera.</title>
        <authorList>
            <person name="Sun Z."/>
            <person name="Harris H.M."/>
            <person name="McCann A."/>
            <person name="Guo C."/>
            <person name="Argimon S."/>
            <person name="Zhang W."/>
            <person name="Yang X."/>
            <person name="Jeffery I.B."/>
            <person name="Cooney J.C."/>
            <person name="Kagawa T.F."/>
            <person name="Liu W."/>
            <person name="Song Y."/>
            <person name="Salvetti E."/>
            <person name="Wrobel A."/>
            <person name="Rasinkangas P."/>
            <person name="Parkhill J."/>
            <person name="Rea M.C."/>
            <person name="O'Sullivan O."/>
            <person name="Ritari J."/>
            <person name="Douillard F.P."/>
            <person name="Paul Ross R."/>
            <person name="Yang R."/>
            <person name="Briner A.E."/>
            <person name="Felis G.E."/>
            <person name="de Vos W.M."/>
            <person name="Barrangou R."/>
            <person name="Klaenhammer T.R."/>
            <person name="Caufield P.W."/>
            <person name="Cui Y."/>
            <person name="Zhang H."/>
            <person name="O'Toole P.W."/>
        </authorList>
    </citation>
    <scope>NUCLEOTIDE SEQUENCE [LARGE SCALE GENOMIC DNA]</scope>
    <source>
        <strain evidence="4 5">DSM 19906</strain>
    </source>
</reference>
<protein>
    <recommendedName>
        <fullName evidence="2">Universal stress protein</fullName>
    </recommendedName>
</protein>
<dbReference type="Gene3D" id="3.40.50.620">
    <property type="entry name" value="HUPs"/>
    <property type="match status" value="1"/>
</dbReference>
<dbReference type="InterPro" id="IPR014729">
    <property type="entry name" value="Rossmann-like_a/b/a_fold"/>
</dbReference>
<dbReference type="InterPro" id="IPR006016">
    <property type="entry name" value="UspA"/>
</dbReference>
<dbReference type="GO" id="GO:0005737">
    <property type="term" value="C:cytoplasm"/>
    <property type="evidence" value="ECO:0007669"/>
    <property type="project" value="UniProtKB-SubCell"/>
</dbReference>